<dbReference type="EMBL" id="VFML01000001">
    <property type="protein sequence ID" value="TQJ01600.1"/>
    <property type="molecule type" value="Genomic_DNA"/>
</dbReference>
<sequence>MLLQRLAAYAGRDATAVPFHRDRQFHWELRLDEQGQPCGDSVESLVFPDTTGTPRGAVHRVPAVVRTVGVAPNLAADDVQYVLGWSDRDSKPARVAQCHAAFAELMERWANSPEGRHDPVAQAVAACYRSGALHQLRQPTEFTAKQGVLITVANEPAYQAPSVVPFWTGEVARRKGAGSGLCLVCGTTGPLLDTVPGKVPARLVPGASNDAALVSVNERVFGYDLTTQLTCSPMCLTCGEAISAGLVNLLDSPQTASYGGQDSRLAWWTTAPVTIDPVTLLFDPDPDQVHDLLGSVHTGTFRPADAATFCALTVGGNISRVMVRDWLEMPLTQLEQNITTWFHELEIAPLYPQERPHASLEQLVRVTGRWLRRDRRYARLGSPGAARPDGIQRDLLRSALRRTALPPSVLAHLLHRVRTDGRLDTARAGLIRLALLRSPLTTETPMPGLDPTNTDPSYVAGRTFAALEALQYDATGGALNSTYGDRYFAGAITNPRAALVTGRKDANAWLRKLRRSKRGAAVNHEKTLDELFELLAAPAGLPGYTTVAQQAQFLLGYHHQRAHRFATLRRTTTEPEELPA</sequence>
<dbReference type="Proteomes" id="UP000320876">
    <property type="component" value="Unassembled WGS sequence"/>
</dbReference>
<gene>
    <name evidence="1" type="ORF">FB471_1293</name>
</gene>
<dbReference type="AlphaFoldDB" id="A0A542DEX9"/>
<evidence type="ECO:0000313" key="2">
    <source>
        <dbReference type="Proteomes" id="UP000320876"/>
    </source>
</evidence>
<dbReference type="NCBIfam" id="TIGR01863">
    <property type="entry name" value="cas_Csd1"/>
    <property type="match status" value="1"/>
</dbReference>
<reference evidence="1 2" key="1">
    <citation type="submission" date="2019-06" db="EMBL/GenBank/DDBJ databases">
        <title>Sequencing the genomes of 1000 actinobacteria strains.</title>
        <authorList>
            <person name="Klenk H.-P."/>
        </authorList>
    </citation>
    <scope>NUCLEOTIDE SEQUENCE [LARGE SCALE GENOMIC DNA]</scope>
    <source>
        <strain evidence="1 2">DSM 45679</strain>
    </source>
</reference>
<organism evidence="1 2">
    <name type="scientific">Amycolatopsis cihanbeyliensis</name>
    <dbReference type="NCBI Taxonomy" id="1128664"/>
    <lineage>
        <taxon>Bacteria</taxon>
        <taxon>Bacillati</taxon>
        <taxon>Actinomycetota</taxon>
        <taxon>Actinomycetes</taxon>
        <taxon>Pseudonocardiales</taxon>
        <taxon>Pseudonocardiaceae</taxon>
        <taxon>Amycolatopsis</taxon>
    </lineage>
</organism>
<accession>A0A542DEX9</accession>
<keyword evidence="2" id="KW-1185">Reference proteome</keyword>
<dbReference type="Pfam" id="PF09709">
    <property type="entry name" value="Cas_Csd1"/>
    <property type="match status" value="1"/>
</dbReference>
<proteinExistence type="predicted"/>
<protein>
    <submittedName>
        <fullName evidence="1">CRISPR-associated Csd1 family protein</fullName>
    </submittedName>
</protein>
<comment type="caution">
    <text evidence="1">The sequence shown here is derived from an EMBL/GenBank/DDBJ whole genome shotgun (WGS) entry which is preliminary data.</text>
</comment>
<name>A0A542DEX9_AMYCI</name>
<dbReference type="InterPro" id="IPR010144">
    <property type="entry name" value="CRISPR-assoc_prot_Csd1-typ"/>
</dbReference>
<evidence type="ECO:0000313" key="1">
    <source>
        <dbReference type="EMBL" id="TQJ01600.1"/>
    </source>
</evidence>